<dbReference type="Proteomes" id="UP000236434">
    <property type="component" value="Unassembled WGS sequence"/>
</dbReference>
<dbReference type="OrthoDB" id="9785549at2"/>
<dbReference type="PANTHER" id="PTHR11060">
    <property type="entry name" value="PROTEIN MEMO1"/>
    <property type="match status" value="1"/>
</dbReference>
<dbReference type="AlphaFoldDB" id="A0A2K1P0S2"/>
<dbReference type="RefSeq" id="WP_103066843.1">
    <property type="nucleotide sequence ID" value="NZ_AZRL01000012.1"/>
</dbReference>
<name>A0A2K1P0S2_9BACT</name>
<keyword evidence="3" id="KW-0560">Oxidoreductase</keyword>
<dbReference type="CDD" id="cd07361">
    <property type="entry name" value="MEMO_like"/>
    <property type="match status" value="1"/>
</dbReference>
<evidence type="ECO:0000256" key="2">
    <source>
        <dbReference type="HAMAP-Rule" id="MF_00055"/>
    </source>
</evidence>
<keyword evidence="3" id="KW-0223">Dioxygenase</keyword>
<comment type="caution">
    <text evidence="3">The sequence shown here is derived from an EMBL/GenBank/DDBJ whole genome shotgun (WGS) entry which is preliminary data.</text>
</comment>
<accession>A0A2K1P0S2</accession>
<sequence length="274" mass="30690">MEKTRRPVVAGTFYPSNPEKLKNLIKSFFGDNFKVNTEKLIPSMGVIVPHAGYIYSGETAAKAYKKIFEKGIAKRVFLLGPNHTGLGSKISIFTSGSWETPMGRIKIDEKTAGKILKDLNIHNDEFSHLNEHSLEVQLPFLQYAMGNDFEIIPICMMDQSLETTKNLGKILANIIEEGDLVIASSDMNHYESHEKTLLKDEKVIETLKKMNLEEMYDTIRRYNISMCGYGPVAVLLSIGFSDIEIIEHTTSGEKSGDYEAVVGYLSAILSNLQK</sequence>
<evidence type="ECO:0000313" key="3">
    <source>
        <dbReference type="EMBL" id="PNR96379.1"/>
    </source>
</evidence>
<proteinExistence type="inferred from homology"/>
<evidence type="ECO:0000256" key="1">
    <source>
        <dbReference type="ARBA" id="ARBA00006315"/>
    </source>
</evidence>
<dbReference type="Pfam" id="PF01875">
    <property type="entry name" value="Memo"/>
    <property type="match status" value="1"/>
</dbReference>
<dbReference type="NCBIfam" id="TIGR04336">
    <property type="entry name" value="AmmeMemoSam_B"/>
    <property type="match status" value="1"/>
</dbReference>
<organism evidence="3 4">
    <name type="scientific">Petrotoga olearia DSM 13574</name>
    <dbReference type="NCBI Taxonomy" id="1122955"/>
    <lineage>
        <taxon>Bacteria</taxon>
        <taxon>Thermotogati</taxon>
        <taxon>Thermotogota</taxon>
        <taxon>Thermotogae</taxon>
        <taxon>Petrotogales</taxon>
        <taxon>Petrotogaceae</taxon>
        <taxon>Petrotoga</taxon>
    </lineage>
</organism>
<dbReference type="GO" id="GO:0051213">
    <property type="term" value="F:dioxygenase activity"/>
    <property type="evidence" value="ECO:0007669"/>
    <property type="project" value="UniProtKB-KW"/>
</dbReference>
<dbReference type="InterPro" id="IPR002737">
    <property type="entry name" value="MEMO1_fam"/>
</dbReference>
<dbReference type="Gene3D" id="3.40.830.10">
    <property type="entry name" value="LigB-like"/>
    <property type="match status" value="1"/>
</dbReference>
<gene>
    <name evidence="3" type="ORF">X929_04580</name>
</gene>
<dbReference type="HAMAP" id="MF_00055">
    <property type="entry name" value="MEMO1"/>
    <property type="match status" value="1"/>
</dbReference>
<dbReference type="EMBL" id="AZRL01000012">
    <property type="protein sequence ID" value="PNR96379.1"/>
    <property type="molecule type" value="Genomic_DNA"/>
</dbReference>
<dbReference type="PANTHER" id="PTHR11060:SF0">
    <property type="entry name" value="PROTEIN MEMO1"/>
    <property type="match status" value="1"/>
</dbReference>
<protein>
    <recommendedName>
        <fullName evidence="2">MEMO1 family protein X929_04580</fullName>
    </recommendedName>
</protein>
<evidence type="ECO:0000313" key="4">
    <source>
        <dbReference type="Proteomes" id="UP000236434"/>
    </source>
</evidence>
<reference evidence="3 4" key="1">
    <citation type="submission" date="2013-12" db="EMBL/GenBank/DDBJ databases">
        <title>Comparative genomics of Petrotoga isolates.</title>
        <authorList>
            <person name="Nesbo C.L."/>
            <person name="Charchuk R."/>
            <person name="Chow K."/>
        </authorList>
    </citation>
    <scope>NUCLEOTIDE SEQUENCE [LARGE SCALE GENOMIC DNA]</scope>
    <source>
        <strain evidence="3 4">DSM 13574</strain>
    </source>
</reference>
<comment type="similarity">
    <text evidence="1 2">Belongs to the MEMO1 family.</text>
</comment>